<keyword evidence="2" id="KW-1185">Reference proteome</keyword>
<evidence type="ECO:0000313" key="2">
    <source>
        <dbReference type="Proteomes" id="UP000724584"/>
    </source>
</evidence>
<sequence>MWPCGHAAMPRSRPSSSDSSGLRPIRWGRRHEDEHAVCRPVTVCVIADLANSPECVLRTSRERTVPIPGPTIATVPSFSWIHDRVNRRGGATRAKHRAVPRLVALVAAVVDLIECCFKFRPPLVQVPLDSVECVVSLRELIVMGLDVGGSSGHIRGVDPLEVFDKKGLPSEFRLKRLDFVVKSVSSNRQADPRPLDLPPSRARGGSPLAPVLGPAVFPTVPIPIAAPSAADKHGCPLGTVGSGRE</sequence>
<gene>
    <name evidence="1" type="ORF">F5144DRAFT_575196</name>
</gene>
<comment type="caution">
    <text evidence="1">The sequence shown here is derived from an EMBL/GenBank/DDBJ whole genome shotgun (WGS) entry which is preliminary data.</text>
</comment>
<reference evidence="1 2" key="1">
    <citation type="journal article" date="2021" name="Nat. Commun.">
        <title>Genetic determinants of endophytism in the Arabidopsis root mycobiome.</title>
        <authorList>
            <person name="Mesny F."/>
            <person name="Miyauchi S."/>
            <person name="Thiergart T."/>
            <person name="Pickel B."/>
            <person name="Atanasova L."/>
            <person name="Karlsson M."/>
            <person name="Huettel B."/>
            <person name="Barry K.W."/>
            <person name="Haridas S."/>
            <person name="Chen C."/>
            <person name="Bauer D."/>
            <person name="Andreopoulos W."/>
            <person name="Pangilinan J."/>
            <person name="LaButti K."/>
            <person name="Riley R."/>
            <person name="Lipzen A."/>
            <person name="Clum A."/>
            <person name="Drula E."/>
            <person name="Henrissat B."/>
            <person name="Kohler A."/>
            <person name="Grigoriev I.V."/>
            <person name="Martin F.M."/>
            <person name="Hacquard S."/>
        </authorList>
    </citation>
    <scope>NUCLEOTIDE SEQUENCE [LARGE SCALE GENOMIC DNA]</scope>
    <source>
        <strain evidence="1 2">MPI-SDFR-AT-0079</strain>
    </source>
</reference>
<name>A0ACB7P8X1_9PEZI</name>
<proteinExistence type="predicted"/>
<accession>A0ACB7P8X1</accession>
<dbReference type="Proteomes" id="UP000724584">
    <property type="component" value="Unassembled WGS sequence"/>
</dbReference>
<dbReference type="EMBL" id="JAGIZQ010000004">
    <property type="protein sequence ID" value="KAH6632777.1"/>
    <property type="molecule type" value="Genomic_DNA"/>
</dbReference>
<evidence type="ECO:0000313" key="1">
    <source>
        <dbReference type="EMBL" id="KAH6632777.1"/>
    </source>
</evidence>
<organism evidence="1 2">
    <name type="scientific">Chaetomium tenue</name>
    <dbReference type="NCBI Taxonomy" id="1854479"/>
    <lineage>
        <taxon>Eukaryota</taxon>
        <taxon>Fungi</taxon>
        <taxon>Dikarya</taxon>
        <taxon>Ascomycota</taxon>
        <taxon>Pezizomycotina</taxon>
        <taxon>Sordariomycetes</taxon>
        <taxon>Sordariomycetidae</taxon>
        <taxon>Sordariales</taxon>
        <taxon>Chaetomiaceae</taxon>
        <taxon>Chaetomium</taxon>
    </lineage>
</organism>
<protein>
    <submittedName>
        <fullName evidence="1">Uncharacterized protein</fullName>
    </submittedName>
</protein>